<comment type="similarity">
    <text evidence="2">Belongs to the X(+)/potassium ATPases subunit beta family.</text>
</comment>
<dbReference type="InterPro" id="IPR038702">
    <property type="entry name" value="Na/K_ATPase_sub_beta_sf"/>
</dbReference>
<dbReference type="GO" id="GO:0005890">
    <property type="term" value="C:sodium:potassium-exchanging ATPase complex"/>
    <property type="evidence" value="ECO:0007669"/>
    <property type="project" value="InterPro"/>
</dbReference>
<organism evidence="8 9">
    <name type="scientific">Elysia chlorotica</name>
    <name type="common">Eastern emerald elysia</name>
    <name type="synonym">Sea slug</name>
    <dbReference type="NCBI Taxonomy" id="188477"/>
    <lineage>
        <taxon>Eukaryota</taxon>
        <taxon>Metazoa</taxon>
        <taxon>Spiralia</taxon>
        <taxon>Lophotrochozoa</taxon>
        <taxon>Mollusca</taxon>
        <taxon>Gastropoda</taxon>
        <taxon>Heterobranchia</taxon>
        <taxon>Euthyneura</taxon>
        <taxon>Panpulmonata</taxon>
        <taxon>Sacoglossa</taxon>
        <taxon>Placobranchoidea</taxon>
        <taxon>Plakobranchidae</taxon>
        <taxon>Elysia</taxon>
    </lineage>
</organism>
<dbReference type="EMBL" id="RQTK01000009">
    <property type="protein sequence ID" value="RUS91545.1"/>
    <property type="molecule type" value="Genomic_DNA"/>
</dbReference>
<keyword evidence="3 7" id="KW-0812">Transmembrane</keyword>
<name>A0A3S1A611_ELYCH</name>
<accession>A0A3S1A611</accession>
<dbReference type="GO" id="GO:1990573">
    <property type="term" value="P:potassium ion import across plasma membrane"/>
    <property type="evidence" value="ECO:0007669"/>
    <property type="project" value="TreeGrafter"/>
</dbReference>
<gene>
    <name evidence="8" type="ORF">EGW08_000660</name>
</gene>
<dbReference type="GO" id="GO:0006883">
    <property type="term" value="P:intracellular sodium ion homeostasis"/>
    <property type="evidence" value="ECO:0007669"/>
    <property type="project" value="TreeGrafter"/>
</dbReference>
<evidence type="ECO:0000256" key="1">
    <source>
        <dbReference type="ARBA" id="ARBA00004606"/>
    </source>
</evidence>
<keyword evidence="6 7" id="KW-0472">Membrane</keyword>
<protein>
    <recommendedName>
        <fullName evidence="10">Sodium/potassium-transporting ATPase subunit beta</fullName>
    </recommendedName>
</protein>
<dbReference type="Pfam" id="PF00287">
    <property type="entry name" value="Na_K-ATPase"/>
    <property type="match status" value="1"/>
</dbReference>
<dbReference type="PANTHER" id="PTHR11523:SF28">
    <property type="entry name" value="NA_K-ATPASE BETA SUBUNIT ISOFORM 4-RELATED"/>
    <property type="match status" value="1"/>
</dbReference>
<proteinExistence type="inferred from homology"/>
<dbReference type="GO" id="GO:0036376">
    <property type="term" value="P:sodium ion export across plasma membrane"/>
    <property type="evidence" value="ECO:0007669"/>
    <property type="project" value="TreeGrafter"/>
</dbReference>
<evidence type="ECO:0000256" key="7">
    <source>
        <dbReference type="SAM" id="Phobius"/>
    </source>
</evidence>
<evidence type="ECO:0000256" key="6">
    <source>
        <dbReference type="ARBA" id="ARBA00023136"/>
    </source>
</evidence>
<dbReference type="Gene3D" id="2.60.40.1660">
    <property type="entry name" value="Na, k-atpase alpha subunit"/>
    <property type="match status" value="1"/>
</dbReference>
<evidence type="ECO:0000256" key="5">
    <source>
        <dbReference type="ARBA" id="ARBA00022989"/>
    </source>
</evidence>
<evidence type="ECO:0000256" key="3">
    <source>
        <dbReference type="ARBA" id="ARBA00022692"/>
    </source>
</evidence>
<reference evidence="8 9" key="1">
    <citation type="submission" date="2019-01" db="EMBL/GenBank/DDBJ databases">
        <title>A draft genome assembly of the solar-powered sea slug Elysia chlorotica.</title>
        <authorList>
            <person name="Cai H."/>
            <person name="Li Q."/>
            <person name="Fang X."/>
            <person name="Li J."/>
            <person name="Curtis N.E."/>
            <person name="Altenburger A."/>
            <person name="Shibata T."/>
            <person name="Feng M."/>
            <person name="Maeda T."/>
            <person name="Schwartz J.A."/>
            <person name="Shigenobu S."/>
            <person name="Lundholm N."/>
            <person name="Nishiyama T."/>
            <person name="Yang H."/>
            <person name="Hasebe M."/>
            <person name="Li S."/>
            <person name="Pierce S.K."/>
            <person name="Wang J."/>
        </authorList>
    </citation>
    <scope>NUCLEOTIDE SEQUENCE [LARGE SCALE GENOMIC DNA]</scope>
    <source>
        <strain evidence="8">EC2010</strain>
        <tissue evidence="8">Whole organism of an adult</tissue>
    </source>
</reference>
<dbReference type="Proteomes" id="UP000271974">
    <property type="component" value="Unassembled WGS sequence"/>
</dbReference>
<comment type="subcellular location">
    <subcellularLocation>
        <location evidence="1">Membrane</location>
        <topology evidence="1">Single-pass type II membrane protein</topology>
    </subcellularLocation>
</comment>
<dbReference type="GO" id="GO:0030007">
    <property type="term" value="P:intracellular potassium ion homeostasis"/>
    <property type="evidence" value="ECO:0007669"/>
    <property type="project" value="TreeGrafter"/>
</dbReference>
<evidence type="ECO:0000256" key="2">
    <source>
        <dbReference type="ARBA" id="ARBA00005876"/>
    </source>
</evidence>
<feature type="transmembrane region" description="Helical" evidence="7">
    <location>
        <begin position="53"/>
        <end position="74"/>
    </location>
</feature>
<dbReference type="AlphaFoldDB" id="A0A3S1A611"/>
<comment type="caution">
    <text evidence="8">The sequence shown here is derived from an EMBL/GenBank/DDBJ whole genome shotgun (WGS) entry which is preliminary data.</text>
</comment>
<dbReference type="GO" id="GO:0001671">
    <property type="term" value="F:ATPase activator activity"/>
    <property type="evidence" value="ECO:0007669"/>
    <property type="project" value="TreeGrafter"/>
</dbReference>
<keyword evidence="4" id="KW-0735">Signal-anchor</keyword>
<evidence type="ECO:0000313" key="9">
    <source>
        <dbReference type="Proteomes" id="UP000271974"/>
    </source>
</evidence>
<evidence type="ECO:0000256" key="4">
    <source>
        <dbReference type="ARBA" id="ARBA00022968"/>
    </source>
</evidence>
<keyword evidence="5 7" id="KW-1133">Transmembrane helix</keyword>
<sequence>MTANPYDPVTTVDSSQLVDDDWGLTLPPLRYKRYSGTSRLKSACFKVKQHPKCLAISLLALGLLLLLTIIISVASSGNSKGGQPTGNEPKWESTKKGLEFYPVPEDGTIVVSFDPDKFSQTEDQPIEKQLNEKIKPYLTTSQLSDLYADCNATYHPSDKVCRISASWFGHSCKSHNHYGYYAAQPCILIQLVIPDDLKIAPISKESPLWGYKDAASDTKVPYDPDNVPITCQGSTDLDNKLMIHHPLFKHSFEYFPKEGFPTYVYRQRLASLPHLRPAVMVQIDSVLDNKLTHITCIVWGQLYEFSNKLRSHDLLKVNFAVYIDR</sequence>
<dbReference type="STRING" id="188477.A0A3S1A611"/>
<keyword evidence="9" id="KW-1185">Reference proteome</keyword>
<dbReference type="InterPro" id="IPR000402">
    <property type="entry name" value="Na/K_ATPase_sub_beta"/>
</dbReference>
<evidence type="ECO:0000313" key="8">
    <source>
        <dbReference type="EMBL" id="RUS91545.1"/>
    </source>
</evidence>
<dbReference type="PANTHER" id="PTHR11523">
    <property type="entry name" value="SODIUM/POTASSIUM-DEPENDENT ATPASE BETA SUBUNIT"/>
    <property type="match status" value="1"/>
</dbReference>
<dbReference type="OrthoDB" id="5912413at2759"/>
<evidence type="ECO:0008006" key="10">
    <source>
        <dbReference type="Google" id="ProtNLM"/>
    </source>
</evidence>